<dbReference type="PANTHER" id="PTHR23148">
    <property type="entry name" value="SERINE/ARGININE REGULATED NUCLEAR MATRIX PROTEIN"/>
    <property type="match status" value="1"/>
</dbReference>
<dbReference type="GO" id="GO:0006397">
    <property type="term" value="P:mRNA processing"/>
    <property type="evidence" value="ECO:0007669"/>
    <property type="project" value="UniProtKB-KW"/>
</dbReference>
<organism evidence="4 5">
    <name type="scientific">Endocarpon pusillum (strain Z07020 / HMAS-L-300199)</name>
    <name type="common">Lichen-forming fungus</name>
    <dbReference type="NCBI Taxonomy" id="1263415"/>
    <lineage>
        <taxon>Eukaryota</taxon>
        <taxon>Fungi</taxon>
        <taxon>Dikarya</taxon>
        <taxon>Ascomycota</taxon>
        <taxon>Pezizomycotina</taxon>
        <taxon>Eurotiomycetes</taxon>
        <taxon>Chaetothyriomycetidae</taxon>
        <taxon>Verrucariales</taxon>
        <taxon>Verrucariaceae</taxon>
        <taxon>Endocarpon</taxon>
    </lineage>
</organism>
<dbReference type="InterPro" id="IPR002483">
    <property type="entry name" value="PWI_dom"/>
</dbReference>
<feature type="domain" description="PWI" evidence="3">
    <location>
        <begin position="12"/>
        <end position="111"/>
    </location>
</feature>
<protein>
    <recommendedName>
        <fullName evidence="3">PWI domain-containing protein</fullName>
    </recommendedName>
</protein>
<feature type="compositionally biased region" description="Basic and acidic residues" evidence="2">
    <location>
        <begin position="167"/>
        <end position="176"/>
    </location>
</feature>
<evidence type="ECO:0000313" key="4">
    <source>
        <dbReference type="EMBL" id="ERF74454.1"/>
    </source>
</evidence>
<evidence type="ECO:0000256" key="1">
    <source>
        <dbReference type="ARBA" id="ARBA00022664"/>
    </source>
</evidence>
<feature type="compositionally biased region" description="Basic residues" evidence="2">
    <location>
        <begin position="361"/>
        <end position="375"/>
    </location>
</feature>
<gene>
    <name evidence="4" type="ORF">EPUS_03892</name>
</gene>
<accession>U1HY85</accession>
<dbReference type="Pfam" id="PF01480">
    <property type="entry name" value="PWI"/>
    <property type="match status" value="1"/>
</dbReference>
<dbReference type="GeneID" id="19238927"/>
<feature type="compositionally biased region" description="Basic and acidic residues" evidence="2">
    <location>
        <begin position="409"/>
        <end position="426"/>
    </location>
</feature>
<reference evidence="5" key="1">
    <citation type="journal article" date="2014" name="BMC Genomics">
        <title>Genome characteristics reveal the impact of lichenization on lichen-forming fungus Endocarpon pusillum Hedwig (Verrucariales, Ascomycota).</title>
        <authorList>
            <person name="Wang Y.-Y."/>
            <person name="Liu B."/>
            <person name="Zhang X.-Y."/>
            <person name="Zhou Q.-M."/>
            <person name="Zhang T."/>
            <person name="Li H."/>
            <person name="Yu Y.-F."/>
            <person name="Zhang X.-L."/>
            <person name="Hao X.-Y."/>
            <person name="Wang M."/>
            <person name="Wang L."/>
            <person name="Wei J.-C."/>
        </authorList>
    </citation>
    <scope>NUCLEOTIDE SEQUENCE [LARGE SCALE GENOMIC DNA]</scope>
    <source>
        <strain evidence="5">Z07020 / HMAS-L-300199</strain>
    </source>
</reference>
<dbReference type="SMART" id="SM00311">
    <property type="entry name" value="PWI"/>
    <property type="match status" value="1"/>
</dbReference>
<dbReference type="GO" id="GO:0048024">
    <property type="term" value="P:regulation of mRNA splicing, via spliceosome"/>
    <property type="evidence" value="ECO:0007669"/>
    <property type="project" value="TreeGrafter"/>
</dbReference>
<dbReference type="AlphaFoldDB" id="U1HY85"/>
<dbReference type="HOGENOM" id="CLU_032410_4_0_1"/>
<keyword evidence="1" id="KW-0507">mRNA processing</keyword>
<feature type="region of interest" description="Disordered" evidence="2">
    <location>
        <begin position="314"/>
        <end position="473"/>
    </location>
</feature>
<evidence type="ECO:0000256" key="2">
    <source>
        <dbReference type="SAM" id="MobiDB-lite"/>
    </source>
</evidence>
<dbReference type="Gene3D" id="1.20.1390.10">
    <property type="entry name" value="PWI domain"/>
    <property type="match status" value="1"/>
</dbReference>
<dbReference type="PANTHER" id="PTHR23148:SF0">
    <property type="entry name" value="SERINE_ARGININE REPETITIVE MATRIX PROTEIN 1"/>
    <property type="match status" value="1"/>
</dbReference>
<dbReference type="InterPro" id="IPR036483">
    <property type="entry name" value="PWI_dom_sf"/>
</dbReference>
<feature type="compositionally biased region" description="Basic and acidic residues" evidence="2">
    <location>
        <begin position="331"/>
        <end position="360"/>
    </location>
</feature>
<sequence>MASTVDAKLLRQTKFPPEFNQKVDMKKVNIEVMKKWIASRISQVLGNEDDVVTELCFNLLEDSRFPDIKALQISLTGFLDKDTPKFCKELWNLCLSAQGNPQGVPKELLEAKKLELLQEKNDAERAAEEARQRKEQESARDHEVDIVRQQERAERGRGRGGGGRGGRPFDPRRTRDSASPLPHRRRSLERGPPPRRKRGPSQDHRHVHLLDHLLYLLLTVIVTVTVTASVPGLDLNEDRSGPDGHLAFLYRHPEGAWGGIDGGQFLVVIDHALTHILYLLAHVRPEDTGRSPRRHHQASHHLHHLDVVLESEEVPPFHRQGPPLEIVIGGEDDRRGSRADVVKGPTTRDERRLSRSGDRHGHPRQRTRSRSRSGSRSRGYQRERRRRRSLERWAPPARKRRNTSSVTSPDDKRQKIADASPDEVRSEQPQTRNHADEDMVAKEDDKEDLLPTSSSIHTTVPVPPRSMSKLTANELREKLLREKIKASRKTSMNGKAG</sequence>
<feature type="compositionally biased region" description="Basic and acidic residues" evidence="2">
    <location>
        <begin position="122"/>
        <end position="157"/>
    </location>
</feature>
<dbReference type="InterPro" id="IPR052225">
    <property type="entry name" value="Ser/Arg_repetitive_matrix"/>
</dbReference>
<dbReference type="Proteomes" id="UP000019373">
    <property type="component" value="Unassembled WGS sequence"/>
</dbReference>
<dbReference type="EMBL" id="KE720876">
    <property type="protein sequence ID" value="ERF74454.1"/>
    <property type="molecule type" value="Genomic_DNA"/>
</dbReference>
<feature type="region of interest" description="Disordered" evidence="2">
    <location>
        <begin position="122"/>
        <end position="204"/>
    </location>
</feature>
<feature type="compositionally biased region" description="Basic residues" evidence="2">
    <location>
        <begin position="182"/>
        <end position="199"/>
    </location>
</feature>
<dbReference type="SUPFAM" id="SSF101233">
    <property type="entry name" value="PWI domain"/>
    <property type="match status" value="1"/>
</dbReference>
<dbReference type="GO" id="GO:0005681">
    <property type="term" value="C:spliceosomal complex"/>
    <property type="evidence" value="ECO:0007669"/>
    <property type="project" value="TreeGrafter"/>
</dbReference>
<dbReference type="OrthoDB" id="163257at2759"/>
<evidence type="ECO:0000313" key="5">
    <source>
        <dbReference type="Proteomes" id="UP000019373"/>
    </source>
</evidence>
<dbReference type="eggNOG" id="KOG2146">
    <property type="taxonomic scope" value="Eukaryota"/>
</dbReference>
<name>U1HY85_ENDPU</name>
<keyword evidence="5" id="KW-1185">Reference proteome</keyword>
<feature type="compositionally biased region" description="Basic and acidic residues" evidence="2">
    <location>
        <begin position="433"/>
        <end position="444"/>
    </location>
</feature>
<dbReference type="PROSITE" id="PS51025">
    <property type="entry name" value="PWI"/>
    <property type="match status" value="1"/>
</dbReference>
<evidence type="ECO:0000259" key="3">
    <source>
        <dbReference type="PROSITE" id="PS51025"/>
    </source>
</evidence>
<dbReference type="GO" id="GO:0003723">
    <property type="term" value="F:RNA binding"/>
    <property type="evidence" value="ECO:0007669"/>
    <property type="project" value="TreeGrafter"/>
</dbReference>
<dbReference type="RefSeq" id="XP_007799838.1">
    <property type="nucleotide sequence ID" value="XM_007801647.1"/>
</dbReference>
<proteinExistence type="predicted"/>